<dbReference type="EMBL" id="NHTK01000506">
    <property type="protein sequence ID" value="PPR07151.1"/>
    <property type="molecule type" value="Genomic_DNA"/>
</dbReference>
<dbReference type="Proteomes" id="UP000284842">
    <property type="component" value="Unassembled WGS sequence"/>
</dbReference>
<keyword evidence="3 7" id="KW-0805">Transcription regulation</keyword>
<proteinExistence type="inferred from homology"/>
<evidence type="ECO:0000256" key="3">
    <source>
        <dbReference type="ARBA" id="ARBA00023015"/>
    </source>
</evidence>
<comment type="subcellular location">
    <subcellularLocation>
        <location evidence="1 7">Nucleus</location>
    </subcellularLocation>
</comment>
<organism evidence="10 11">
    <name type="scientific">Panaeolus cyanescens</name>
    <dbReference type="NCBI Taxonomy" id="181874"/>
    <lineage>
        <taxon>Eukaryota</taxon>
        <taxon>Fungi</taxon>
        <taxon>Dikarya</taxon>
        <taxon>Basidiomycota</taxon>
        <taxon>Agaricomycotina</taxon>
        <taxon>Agaricomycetes</taxon>
        <taxon>Agaricomycetidae</taxon>
        <taxon>Agaricales</taxon>
        <taxon>Agaricineae</taxon>
        <taxon>Galeropsidaceae</taxon>
        <taxon>Panaeolus</taxon>
    </lineage>
</organism>
<evidence type="ECO:0000256" key="4">
    <source>
        <dbReference type="ARBA" id="ARBA00023163"/>
    </source>
</evidence>
<dbReference type="STRING" id="181874.A0A409YVV8"/>
<dbReference type="FunCoup" id="A0A409YVV8">
    <property type="interactions" value="321"/>
</dbReference>
<feature type="compositionally biased region" description="Polar residues" evidence="8">
    <location>
        <begin position="1006"/>
        <end position="1021"/>
    </location>
</feature>
<reference evidence="10 11" key="1">
    <citation type="journal article" date="2018" name="Evol. Lett.">
        <title>Horizontal gene cluster transfer increased hallucinogenic mushroom diversity.</title>
        <authorList>
            <person name="Reynolds H.T."/>
            <person name="Vijayakumar V."/>
            <person name="Gluck-Thaler E."/>
            <person name="Korotkin H.B."/>
            <person name="Matheny P.B."/>
            <person name="Slot J.C."/>
        </authorList>
    </citation>
    <scope>NUCLEOTIDE SEQUENCE [LARGE SCALE GENOMIC DNA]</scope>
    <source>
        <strain evidence="10 11">2629</strain>
    </source>
</reference>
<comment type="function">
    <text evidence="6">Component of the NuA4 histone acetyltransferase complex which is involved in transcriptional activation of selected genes principally by acetylation of nucleosomal histone H4 and H2A. The NuA4 complex is also involved in DNA repair. Involved in gene silencing by neighboring heterochromatin, blockage of the silencing spreading along the chromosome, and required for cell cycle progression through G2/M.</text>
</comment>
<feature type="region of interest" description="Disordered" evidence="8">
    <location>
        <begin position="477"/>
        <end position="506"/>
    </location>
</feature>
<feature type="domain" description="Enhancer of polycomb-like N-terminal" evidence="9">
    <location>
        <begin position="15"/>
        <end position="211"/>
    </location>
</feature>
<evidence type="ECO:0000256" key="8">
    <source>
        <dbReference type="SAM" id="MobiDB-lite"/>
    </source>
</evidence>
<dbReference type="Pfam" id="PF10513">
    <property type="entry name" value="EPL1"/>
    <property type="match status" value="1"/>
</dbReference>
<accession>A0A409YVV8</accession>
<evidence type="ECO:0000256" key="1">
    <source>
        <dbReference type="ARBA" id="ARBA00004123"/>
    </source>
</evidence>
<protein>
    <recommendedName>
        <fullName evidence="7">Enhancer of polycomb-like protein</fullName>
    </recommendedName>
</protein>
<feature type="compositionally biased region" description="Polar residues" evidence="8">
    <location>
        <begin position="986"/>
        <end position="999"/>
    </location>
</feature>
<feature type="compositionally biased region" description="Low complexity" evidence="8">
    <location>
        <begin position="477"/>
        <end position="493"/>
    </location>
</feature>
<feature type="region of interest" description="Disordered" evidence="8">
    <location>
        <begin position="955"/>
        <end position="1021"/>
    </location>
</feature>
<dbReference type="InParanoid" id="A0A409YVV8"/>
<keyword evidence="5 7" id="KW-0539">Nucleus</keyword>
<feature type="compositionally biased region" description="Polar residues" evidence="8">
    <location>
        <begin position="166"/>
        <end position="182"/>
    </location>
</feature>
<evidence type="ECO:0000256" key="6">
    <source>
        <dbReference type="ARBA" id="ARBA00025513"/>
    </source>
</evidence>
<dbReference type="OrthoDB" id="435275at2759"/>
<feature type="compositionally biased region" description="Low complexity" evidence="8">
    <location>
        <begin position="965"/>
        <end position="978"/>
    </location>
</feature>
<evidence type="ECO:0000256" key="5">
    <source>
        <dbReference type="ARBA" id="ARBA00023242"/>
    </source>
</evidence>
<comment type="caution">
    <text evidence="10">The sequence shown here is derived from an EMBL/GenBank/DDBJ whole genome shotgun (WGS) entry which is preliminary data.</text>
</comment>
<evidence type="ECO:0000256" key="7">
    <source>
        <dbReference type="RuleBase" id="RU361124"/>
    </source>
</evidence>
<dbReference type="GO" id="GO:0006357">
    <property type="term" value="P:regulation of transcription by RNA polymerase II"/>
    <property type="evidence" value="ECO:0007669"/>
    <property type="project" value="InterPro"/>
</dbReference>
<dbReference type="AlphaFoldDB" id="A0A409YVV8"/>
<name>A0A409YVV8_9AGAR</name>
<dbReference type="InterPro" id="IPR024943">
    <property type="entry name" value="Enhancer_polycomb"/>
</dbReference>
<dbReference type="GO" id="GO:0035267">
    <property type="term" value="C:NuA4 histone acetyltransferase complex"/>
    <property type="evidence" value="ECO:0007669"/>
    <property type="project" value="InterPro"/>
</dbReference>
<dbReference type="PANTHER" id="PTHR14898">
    <property type="entry name" value="ENHANCER OF POLYCOMB"/>
    <property type="match status" value="1"/>
</dbReference>
<evidence type="ECO:0000313" key="10">
    <source>
        <dbReference type="EMBL" id="PPR07151.1"/>
    </source>
</evidence>
<keyword evidence="4 7" id="KW-0804">Transcription</keyword>
<feature type="region of interest" description="Disordered" evidence="8">
    <location>
        <begin position="159"/>
        <end position="194"/>
    </location>
</feature>
<dbReference type="InterPro" id="IPR019542">
    <property type="entry name" value="Enhancer_polycomb-like_N"/>
</dbReference>
<comment type="similarity">
    <text evidence="2 7">Belongs to the enhancer of polycomb family.</text>
</comment>
<dbReference type="GO" id="GO:0005634">
    <property type="term" value="C:nucleus"/>
    <property type="evidence" value="ECO:0007669"/>
    <property type="project" value="UniProtKB-SubCell"/>
</dbReference>
<evidence type="ECO:0000313" key="11">
    <source>
        <dbReference type="Proteomes" id="UP000284842"/>
    </source>
</evidence>
<evidence type="ECO:0000256" key="2">
    <source>
        <dbReference type="ARBA" id="ARBA00008035"/>
    </source>
</evidence>
<keyword evidence="11" id="KW-1185">Reference proteome</keyword>
<gene>
    <name evidence="10" type="ORF">CVT24_010699</name>
</gene>
<evidence type="ECO:0000259" key="9">
    <source>
        <dbReference type="Pfam" id="PF10513"/>
    </source>
</evidence>
<sequence>MPRNHLPATSTLRNRNRITNKTRLKIVRGSVDAEIAFIPDEDDEKLRLTNLVAGVDAEDANEHHLQEVLSAHRTAQNSSKPTKGAEKVVEAPAAYIPIPENNGVVDNYDELYQANRWTDPVSYVCSSTTADEYITNGINNGFTYYMDERDQAWLEKNNEEARGEGTSAQGAVSGTPTRLARSSKSKGKEPDHSPSVIISEDEFELVMGIFEYVTHEKTEYLHHSLETGMEFPPFTNYQSVFASPLPASMFSNFVVPSWIPLSTTLVKIAKAVYPYWRERRIERKGHRIIPALNGDESDTLNESYVCFRRRESKVVRKTRASQASSSDKLARLQLELAVPLDIAKAVLERERLKKDAFKLSQEVWEKRRAFADLKRKFPALGDRMDDELLVDRERPLKKPEIQRPLPLKIKPNEVVIPPRVEIGIRPKDRLAKINEIVEARLARQKDLDQGWEDGIDNSFQSPPTSYASRLFKYIPPSGSPAWPSSPTSSTSGSERSDDDCDELPSVRRAPRRAIRLRYGRGGRLHVDRRETRLSTLKKKYGSSLFGVDSIPEDMDTEMSQDPDSWEQLEQRWHFDNDDAPAKGPLGSEEDDRVLVDDYTPSILATSMSLLNDRDVQHLTTDATLLFDTPNGRTQSLPYVLGHVPFRRDIRDSQGRLLPPLVVPPQPPLLGSSTFHSVPVSVPQHKKMSSLSSAPPMRISSGGGMRIPSGPPLQTNGLAPHASPPNPVAIPQVSPTTSVNGISRAAISMPHVEIAKPEPPSTPSISSPKIPLPLDAAEIVARGIPARPPSQNLNQPQPIPISTQPNGFHANPVPNISSAYLNQQHQGGLTYAQMQNLKSALSGVPNLNDITALSNMNRHAGNFMHPGTMVNGNGVPMQLNANAVKMQNARMMQWAMSNGMNVNGGMGIQRPPSIVNGHDGQLNVNGQMNGVNGMGSPNHMHAVPIRSPSANGVNSMRNGIHINGQHSMSPPHQLSMSPHLSPPPLSNISQSQSPRLSMTPTLGMPSPSLQHQQAINGSQNGF</sequence>